<keyword evidence="2" id="KW-0812">Transmembrane</keyword>
<dbReference type="NCBIfam" id="NF046089">
    <property type="entry name" value="CD3337_EF1877"/>
    <property type="match status" value="1"/>
</dbReference>
<comment type="caution">
    <text evidence="3">The sequence shown here is derived from an EMBL/GenBank/DDBJ whole genome shotgun (WGS) entry which is preliminary data.</text>
</comment>
<feature type="transmembrane region" description="Helical" evidence="2">
    <location>
        <begin position="378"/>
        <end position="399"/>
    </location>
</feature>
<feature type="compositionally biased region" description="Polar residues" evidence="1">
    <location>
        <begin position="505"/>
        <end position="514"/>
    </location>
</feature>
<keyword evidence="2" id="KW-1133">Transmembrane helix</keyword>
<reference evidence="3 4" key="1">
    <citation type="journal article" date="2021" name="ISME Commun">
        <title>Automated analysis of genomic sequences facilitates high-throughput and comprehensive description of bacteria.</title>
        <authorList>
            <person name="Hitch T.C.A."/>
        </authorList>
    </citation>
    <scope>NUCLEOTIDE SEQUENCE [LARGE SCALE GENOMIC DNA]</scope>
    <source>
        <strain evidence="3 4">Sanger_29</strain>
    </source>
</reference>
<feature type="transmembrane region" description="Helical" evidence="2">
    <location>
        <begin position="180"/>
        <end position="200"/>
    </location>
</feature>
<gene>
    <name evidence="3" type="ORF">OCV47_01650</name>
</gene>
<feature type="transmembrane region" description="Helical" evidence="2">
    <location>
        <begin position="150"/>
        <end position="168"/>
    </location>
</feature>
<feature type="compositionally biased region" description="Basic and acidic residues" evidence="1">
    <location>
        <begin position="664"/>
        <end position="679"/>
    </location>
</feature>
<sequence>MKERIKGAFTKKKILHVLKMALFVVALSLILLSLLGTVAHATGLVDDTINAENLYSKYPLSNYQLDFYVDNSWSWLPWNWLDGIGKSVQYGLYCITNFVWTISLYLSNATGYVVQEAYKLDFINDMADSIGKSIQTLAGVTQNGFSSTGFYVGFLLLIILVVGLYVAYTGLIKRETSKALHAVINFVVVFVLSASFIAYAPDYIKKINEFSSDISTASLDLGTKIMLPNSDSEGKDSVDLIRDSLFSIQVEQPWLLLQFGNSNAEEIGTDRVETLVSASPEDEDGKTREEVVKTEIEDNDNNNLTIPQVVNRLGMVFFLLFFNLGITIFVFLLTGMMLFSQILFIIFAMFLPISFLLSMIPSYESMAKQAIVRVFNTIMTRAGITLIVTVAFSISSMFYNISTDYPFFMVAFLQIVCFAGIYMKLGDLMSMFSLNANDSQSMGRRIFRRPYLFMRHRARSMERRMARAVSHGSMVGAGTGAVTGAMLSGNGSSRSNPQKDKHTFSRSNTSSSFGNRAGSKVGAVLDTKNKVKDKANAVKENIKDMPTQTAYAVYSAKEKAKSSVSDFKRGMVQEQQSRQTGRLEKQEQHRQNIADKRMELQKAQEARQAQRKADGSATTGATRPHERPATASTIPKPSTEKMQEIKRPATVTTSKASEPVKTSVIKERPLSSGASDRKANQPTQQVHRQNMEKVVSQETRKNYTKDRRTKVQQTQTVQKNQQTTEKTRNLVTKKGQKKK</sequence>
<feature type="transmembrane region" description="Helical" evidence="2">
    <location>
        <begin position="338"/>
        <end position="357"/>
    </location>
</feature>
<keyword evidence="4" id="KW-1185">Reference proteome</keyword>
<feature type="transmembrane region" description="Helical" evidence="2">
    <location>
        <begin position="405"/>
        <end position="423"/>
    </location>
</feature>
<dbReference type="InterPro" id="IPR058112">
    <property type="entry name" value="CD3337_EF1877-like"/>
</dbReference>
<dbReference type="EMBL" id="JAOQKE010000001">
    <property type="protein sequence ID" value="MCU6724072.1"/>
    <property type="molecule type" value="Genomic_DNA"/>
</dbReference>
<keyword evidence="2" id="KW-0472">Membrane</keyword>
<name>A0ABT2SHT6_9FIRM</name>
<feature type="compositionally biased region" description="Basic and acidic residues" evidence="1">
    <location>
        <begin position="562"/>
        <end position="571"/>
    </location>
</feature>
<feature type="transmembrane region" description="Helical" evidence="2">
    <location>
        <begin position="313"/>
        <end position="332"/>
    </location>
</feature>
<evidence type="ECO:0000313" key="3">
    <source>
        <dbReference type="EMBL" id="MCU6724072.1"/>
    </source>
</evidence>
<protein>
    <submittedName>
        <fullName evidence="3">YtxH domain-containing protein</fullName>
    </submittedName>
</protein>
<proteinExistence type="predicted"/>
<feature type="compositionally biased region" description="Basic and acidic residues" evidence="1">
    <location>
        <begin position="581"/>
        <end position="605"/>
    </location>
</feature>
<feature type="compositionally biased region" description="Low complexity" evidence="1">
    <location>
        <begin position="711"/>
        <end position="724"/>
    </location>
</feature>
<feature type="region of interest" description="Disordered" evidence="1">
    <location>
        <begin position="562"/>
        <end position="739"/>
    </location>
</feature>
<evidence type="ECO:0000256" key="2">
    <source>
        <dbReference type="SAM" id="Phobius"/>
    </source>
</evidence>
<evidence type="ECO:0000256" key="1">
    <source>
        <dbReference type="SAM" id="MobiDB-lite"/>
    </source>
</evidence>
<dbReference type="Proteomes" id="UP001652338">
    <property type="component" value="Unassembled WGS sequence"/>
</dbReference>
<accession>A0ABT2SHT6</accession>
<feature type="region of interest" description="Disordered" evidence="1">
    <location>
        <begin position="486"/>
        <end position="520"/>
    </location>
</feature>
<dbReference type="RefSeq" id="WP_262653308.1">
    <property type="nucleotide sequence ID" value="NZ_JAOQKE010000001.1"/>
</dbReference>
<feature type="compositionally biased region" description="Basic and acidic residues" evidence="1">
    <location>
        <begin position="638"/>
        <end position="647"/>
    </location>
</feature>
<evidence type="ECO:0000313" key="4">
    <source>
        <dbReference type="Proteomes" id="UP001652338"/>
    </source>
</evidence>
<organism evidence="3 4">
    <name type="scientific">Muricoprocola aceti</name>
    <dbReference type="NCBI Taxonomy" id="2981772"/>
    <lineage>
        <taxon>Bacteria</taxon>
        <taxon>Bacillati</taxon>
        <taxon>Bacillota</taxon>
        <taxon>Clostridia</taxon>
        <taxon>Lachnospirales</taxon>
        <taxon>Lachnospiraceae</taxon>
        <taxon>Muricoprocola</taxon>
    </lineage>
</organism>